<keyword evidence="1" id="KW-1133">Transmembrane helix</keyword>
<dbReference type="AlphaFoldDB" id="A0A9W6PB86"/>
<dbReference type="Proteomes" id="UP001165092">
    <property type="component" value="Unassembled WGS sequence"/>
</dbReference>
<sequence>MVVFDLVVGILSTILAFFAIVIRDSGREWLLIQRRNPDKNFHGKQDFTCAAAGMVSATRDRRSEELDVYATACNELREEAGVRVREDQVVFLALLRETNLREVGLVAEVEVQASPATLIGPHADSFESKGFLLCEATPEAFADFLSRNLPVERFAPLSAGAILFSLLRRFSRERIESAFGRLKA</sequence>
<dbReference type="RefSeq" id="WP_285761878.1">
    <property type="nucleotide sequence ID" value="NZ_BSQG01000013.1"/>
</dbReference>
<evidence type="ECO:0000259" key="2">
    <source>
        <dbReference type="PROSITE" id="PS51462"/>
    </source>
</evidence>
<dbReference type="Gene3D" id="3.90.79.10">
    <property type="entry name" value="Nucleoside Triphosphate Pyrophosphohydrolase"/>
    <property type="match status" value="1"/>
</dbReference>
<organism evidence="3 4">
    <name type="scientific">Nocardiopsis ansamitocini</name>
    <dbReference type="NCBI Taxonomy" id="1670832"/>
    <lineage>
        <taxon>Bacteria</taxon>
        <taxon>Bacillati</taxon>
        <taxon>Actinomycetota</taxon>
        <taxon>Actinomycetes</taxon>
        <taxon>Streptosporangiales</taxon>
        <taxon>Nocardiopsidaceae</taxon>
        <taxon>Nocardiopsis</taxon>
    </lineage>
</organism>
<keyword evidence="4" id="KW-1185">Reference proteome</keyword>
<name>A0A9W6PB86_9ACTN</name>
<comment type="caution">
    <text evidence="3">The sequence shown here is derived from an EMBL/GenBank/DDBJ whole genome shotgun (WGS) entry which is preliminary data.</text>
</comment>
<protein>
    <recommendedName>
        <fullName evidence="2">Nudix hydrolase domain-containing protein</fullName>
    </recommendedName>
</protein>
<dbReference type="InterPro" id="IPR000086">
    <property type="entry name" value="NUDIX_hydrolase_dom"/>
</dbReference>
<accession>A0A9W6PB86</accession>
<dbReference type="PROSITE" id="PS51462">
    <property type="entry name" value="NUDIX"/>
    <property type="match status" value="1"/>
</dbReference>
<dbReference type="InterPro" id="IPR015797">
    <property type="entry name" value="NUDIX_hydrolase-like_dom_sf"/>
</dbReference>
<feature type="transmembrane region" description="Helical" evidence="1">
    <location>
        <begin position="6"/>
        <end position="25"/>
    </location>
</feature>
<evidence type="ECO:0000313" key="4">
    <source>
        <dbReference type="Proteomes" id="UP001165092"/>
    </source>
</evidence>
<gene>
    <name evidence="3" type="ORF">Nans01_46990</name>
</gene>
<evidence type="ECO:0000313" key="3">
    <source>
        <dbReference type="EMBL" id="GLU50348.1"/>
    </source>
</evidence>
<dbReference type="EMBL" id="BSQG01000013">
    <property type="protein sequence ID" value="GLU50348.1"/>
    <property type="molecule type" value="Genomic_DNA"/>
</dbReference>
<reference evidence="3" key="1">
    <citation type="submission" date="2023-02" db="EMBL/GenBank/DDBJ databases">
        <title>Nocardiopsis ansamitocini NBRC 112285.</title>
        <authorList>
            <person name="Ichikawa N."/>
            <person name="Sato H."/>
            <person name="Tonouchi N."/>
        </authorList>
    </citation>
    <scope>NUCLEOTIDE SEQUENCE</scope>
    <source>
        <strain evidence="3">NBRC 112285</strain>
    </source>
</reference>
<keyword evidence="1" id="KW-0812">Transmembrane</keyword>
<feature type="domain" description="Nudix hydrolase" evidence="2">
    <location>
        <begin position="12"/>
        <end position="170"/>
    </location>
</feature>
<proteinExistence type="predicted"/>
<evidence type="ECO:0000256" key="1">
    <source>
        <dbReference type="SAM" id="Phobius"/>
    </source>
</evidence>
<dbReference type="SUPFAM" id="SSF55811">
    <property type="entry name" value="Nudix"/>
    <property type="match status" value="1"/>
</dbReference>
<keyword evidence="1" id="KW-0472">Membrane</keyword>